<sequence length="71" mass="7902">MQLLLQNPSLPYSGTCECTSLITEAAPRMMQLSRVDPKSALHFNRTPSSIPNSPLGNSIRRKRISLKFLST</sequence>
<keyword evidence="1" id="KW-0808">Transferase</keyword>
<accession>A0A0B0NYD3</accession>
<dbReference type="EMBL" id="KN405429">
    <property type="protein sequence ID" value="KHG16116.1"/>
    <property type="molecule type" value="Genomic_DNA"/>
</dbReference>
<dbReference type="Proteomes" id="UP000032142">
    <property type="component" value="Unassembled WGS sequence"/>
</dbReference>
<keyword evidence="1" id="KW-0548">Nucleotidyltransferase</keyword>
<dbReference type="GO" id="GO:0016779">
    <property type="term" value="F:nucleotidyltransferase activity"/>
    <property type="evidence" value="ECO:0007669"/>
    <property type="project" value="UniProtKB-KW"/>
</dbReference>
<proteinExistence type="predicted"/>
<evidence type="ECO:0000313" key="1">
    <source>
        <dbReference type="EMBL" id="KHG16116.1"/>
    </source>
</evidence>
<reference evidence="2" key="1">
    <citation type="submission" date="2014-09" db="EMBL/GenBank/DDBJ databases">
        <authorList>
            <person name="Mudge J."/>
            <person name="Ramaraj T."/>
            <person name="Lindquist I.E."/>
            <person name="Bharti A.K."/>
            <person name="Sundararajan A."/>
            <person name="Cameron C.T."/>
            <person name="Woodward J.E."/>
            <person name="May G.D."/>
            <person name="Brubaker C."/>
            <person name="Broadhvest J."/>
            <person name="Wilkins T.A."/>
        </authorList>
    </citation>
    <scope>NUCLEOTIDE SEQUENCE</scope>
    <source>
        <strain evidence="2">cv. AKA8401</strain>
    </source>
</reference>
<keyword evidence="2" id="KW-1185">Reference proteome</keyword>
<evidence type="ECO:0000313" key="2">
    <source>
        <dbReference type="Proteomes" id="UP000032142"/>
    </source>
</evidence>
<dbReference type="AlphaFoldDB" id="A0A0B0NYD3"/>
<protein>
    <submittedName>
        <fullName evidence="1">3-deoxy-manno-octulosonate cytidylyltransferase</fullName>
    </submittedName>
</protein>
<organism evidence="1 2">
    <name type="scientific">Gossypium arboreum</name>
    <name type="common">Tree cotton</name>
    <name type="synonym">Gossypium nanking</name>
    <dbReference type="NCBI Taxonomy" id="29729"/>
    <lineage>
        <taxon>Eukaryota</taxon>
        <taxon>Viridiplantae</taxon>
        <taxon>Streptophyta</taxon>
        <taxon>Embryophyta</taxon>
        <taxon>Tracheophyta</taxon>
        <taxon>Spermatophyta</taxon>
        <taxon>Magnoliopsida</taxon>
        <taxon>eudicotyledons</taxon>
        <taxon>Gunneridae</taxon>
        <taxon>Pentapetalae</taxon>
        <taxon>rosids</taxon>
        <taxon>malvids</taxon>
        <taxon>Malvales</taxon>
        <taxon>Malvaceae</taxon>
        <taxon>Malvoideae</taxon>
        <taxon>Gossypium</taxon>
    </lineage>
</organism>
<name>A0A0B0NYD3_GOSAR</name>
<gene>
    <name evidence="1" type="ORF">F383_22311</name>
</gene>